<dbReference type="EMBL" id="CP080095">
    <property type="protein sequence ID" value="QYD68617.1"/>
    <property type="molecule type" value="Genomic_DNA"/>
</dbReference>
<feature type="domain" description="Trimeric autotransporter adhesin YadA-like C-terminal membrane anchor" evidence="13">
    <location>
        <begin position="684"/>
        <end position="744"/>
    </location>
</feature>
<keyword evidence="10" id="KW-0998">Cell outer membrane</keyword>
<evidence type="ECO:0000259" key="14">
    <source>
        <dbReference type="Pfam" id="PF05658"/>
    </source>
</evidence>
<dbReference type="InterPro" id="IPR011049">
    <property type="entry name" value="Serralysin-like_metalloprot_C"/>
</dbReference>
<dbReference type="SUPFAM" id="SSF101967">
    <property type="entry name" value="Adhesin YadA, collagen-binding domain"/>
    <property type="match status" value="3"/>
</dbReference>
<feature type="domain" description="Trimeric autotransporter adhesin YadA-like head" evidence="14">
    <location>
        <begin position="383"/>
        <end position="409"/>
    </location>
</feature>
<evidence type="ECO:0000259" key="13">
    <source>
        <dbReference type="Pfam" id="PF03895"/>
    </source>
</evidence>
<name>A0ABX8UJV4_9BURK</name>
<comment type="subcellular location">
    <subcellularLocation>
        <location evidence="2">Cell outer membrane</location>
    </subcellularLocation>
    <subcellularLocation>
        <location evidence="1">Cell surface</location>
    </subcellularLocation>
</comment>
<evidence type="ECO:0000256" key="5">
    <source>
        <dbReference type="ARBA" id="ARBA00022452"/>
    </source>
</evidence>
<proteinExistence type="inferred from homology"/>
<feature type="domain" description="Trimeric autotransporter adhesin YadA-like head" evidence="14">
    <location>
        <begin position="355"/>
        <end position="381"/>
    </location>
</feature>
<keyword evidence="8" id="KW-0653">Protein transport</keyword>
<comment type="similarity">
    <text evidence="3">Belongs to the autotransporter-2 (AT-2) (TC 1.B.40) family.</text>
</comment>
<accession>A0ABX8UJV4</accession>
<dbReference type="InterPro" id="IPR005594">
    <property type="entry name" value="YadA_C"/>
</dbReference>
<dbReference type="InterPro" id="IPR045584">
    <property type="entry name" value="Pilin-like"/>
</dbReference>
<feature type="domain" description="Trimeric autotransporter adhesin YadA-like head" evidence="14">
    <location>
        <begin position="582"/>
        <end position="608"/>
    </location>
</feature>
<dbReference type="Gene3D" id="3.30.1300.30">
    <property type="entry name" value="GSPII I/J protein-like"/>
    <property type="match status" value="1"/>
</dbReference>
<dbReference type="InterPro" id="IPR008635">
    <property type="entry name" value="Coiled_stalk_dom"/>
</dbReference>
<feature type="domain" description="Trimeric autotransporter adhesin YadA-like stalk" evidence="15">
    <location>
        <begin position="263"/>
        <end position="301"/>
    </location>
</feature>
<evidence type="ECO:0000256" key="11">
    <source>
        <dbReference type="SAM" id="MobiDB-lite"/>
    </source>
</evidence>
<evidence type="ECO:0000313" key="17">
    <source>
        <dbReference type="Proteomes" id="UP000826462"/>
    </source>
</evidence>
<evidence type="ECO:0000256" key="12">
    <source>
        <dbReference type="SAM" id="Phobius"/>
    </source>
</evidence>
<dbReference type="Proteomes" id="UP000826462">
    <property type="component" value="Chromosome 1"/>
</dbReference>
<dbReference type="Pfam" id="PF05658">
    <property type="entry name" value="YadA_head"/>
    <property type="match status" value="5"/>
</dbReference>
<feature type="domain" description="Trimeric autotransporter adhesin YadA-like stalk" evidence="15">
    <location>
        <begin position="626"/>
        <end position="667"/>
    </location>
</feature>
<evidence type="ECO:0000256" key="7">
    <source>
        <dbReference type="ARBA" id="ARBA00022729"/>
    </source>
</evidence>
<gene>
    <name evidence="16" type="ORF">KZJ38_20695</name>
</gene>
<feature type="domain" description="Trimeric autotransporter adhesin YadA-like head" evidence="14">
    <location>
        <begin position="554"/>
        <end position="580"/>
    </location>
</feature>
<evidence type="ECO:0000256" key="3">
    <source>
        <dbReference type="ARBA" id="ARBA00005848"/>
    </source>
</evidence>
<dbReference type="Gene3D" id="2.150.10.10">
    <property type="entry name" value="Serralysin-like metalloprotease, C-terminal"/>
    <property type="match status" value="5"/>
</dbReference>
<feature type="domain" description="Trimeric autotransporter adhesin YadA-like head" evidence="14">
    <location>
        <begin position="149"/>
        <end position="169"/>
    </location>
</feature>
<dbReference type="Pfam" id="PF03895">
    <property type="entry name" value="YadA_anchor"/>
    <property type="match status" value="1"/>
</dbReference>
<keyword evidence="12" id="KW-1133">Transmembrane helix</keyword>
<dbReference type="SUPFAM" id="SSF54523">
    <property type="entry name" value="Pili subunits"/>
    <property type="match status" value="1"/>
</dbReference>
<dbReference type="InterPro" id="IPR008640">
    <property type="entry name" value="Adhesin_Head_dom"/>
</dbReference>
<evidence type="ECO:0000256" key="10">
    <source>
        <dbReference type="ARBA" id="ARBA00023237"/>
    </source>
</evidence>
<feature type="domain" description="Trimeric autotransporter adhesin YadA-like stalk" evidence="15">
    <location>
        <begin position="505"/>
        <end position="532"/>
    </location>
</feature>
<reference evidence="16 17" key="1">
    <citation type="submission" date="2021-07" db="EMBL/GenBank/DDBJ databases">
        <title>Paraburkholderia edwinii protects Aspergillus sp. from phenazines by acting as a toxin sponge.</title>
        <authorList>
            <person name="Dahlstrom K.M."/>
            <person name="Newman D.K."/>
        </authorList>
    </citation>
    <scope>NUCLEOTIDE SEQUENCE [LARGE SCALE GENOMIC DNA]</scope>
    <source>
        <strain evidence="16 17">Pe01</strain>
    </source>
</reference>
<organism evidence="16 17">
    <name type="scientific">Paraburkholderia edwinii</name>
    <dbReference type="NCBI Taxonomy" id="2861782"/>
    <lineage>
        <taxon>Bacteria</taxon>
        <taxon>Pseudomonadati</taxon>
        <taxon>Pseudomonadota</taxon>
        <taxon>Betaproteobacteria</taxon>
        <taxon>Burkholderiales</taxon>
        <taxon>Burkholderiaceae</taxon>
        <taxon>Paraburkholderia</taxon>
    </lineage>
</organism>
<keyword evidence="4" id="KW-0813">Transport</keyword>
<keyword evidence="5" id="KW-1134">Transmembrane beta strand</keyword>
<feature type="domain" description="Trimeric autotransporter adhesin YadA-like stalk" evidence="15">
    <location>
        <begin position="205"/>
        <end position="245"/>
    </location>
</feature>
<feature type="domain" description="Trimeric autotransporter adhesin YadA-like stalk" evidence="15">
    <location>
        <begin position="413"/>
        <end position="440"/>
    </location>
</feature>
<evidence type="ECO:0000256" key="1">
    <source>
        <dbReference type="ARBA" id="ARBA00004241"/>
    </source>
</evidence>
<evidence type="ECO:0000259" key="15">
    <source>
        <dbReference type="Pfam" id="PF05662"/>
    </source>
</evidence>
<keyword evidence="7" id="KW-0732">Signal</keyword>
<evidence type="ECO:0000256" key="2">
    <source>
        <dbReference type="ARBA" id="ARBA00004442"/>
    </source>
</evidence>
<evidence type="ECO:0000256" key="4">
    <source>
        <dbReference type="ARBA" id="ARBA00022448"/>
    </source>
</evidence>
<feature type="transmembrane region" description="Helical" evidence="12">
    <location>
        <begin position="36"/>
        <end position="58"/>
    </location>
</feature>
<feature type="region of interest" description="Disordered" evidence="11">
    <location>
        <begin position="559"/>
        <end position="578"/>
    </location>
</feature>
<dbReference type="Pfam" id="PF05662">
    <property type="entry name" value="YadA_stalk"/>
    <property type="match status" value="5"/>
</dbReference>
<evidence type="ECO:0000256" key="8">
    <source>
        <dbReference type="ARBA" id="ARBA00022927"/>
    </source>
</evidence>
<keyword evidence="6 12" id="KW-0812">Transmembrane</keyword>
<evidence type="ECO:0000313" key="16">
    <source>
        <dbReference type="EMBL" id="QYD68617.1"/>
    </source>
</evidence>
<keyword evidence="17" id="KW-1185">Reference proteome</keyword>
<sequence length="744" mass="72698">MKKNRQIVRHAVTPIRIAVCENFDSRLCRPTRRARFATGLAAIALGTAGLTAAGPSFASAITINDTDKSTGQNCTTTNAGSGTWSVVGGCFANAGVKDAPHNLAETVVGAYGYVPANVSFASGFGFSTQTYAYFGSAVGTAAYVASGARNSVALGTGSVATEADTVSVGRVGDNPLKGTYSDGGDGNSSDTALLNQNLTGTLTRRLTNMSAGVNNTDAVNVGQLKAAGLNVDTSGNPTNAFVAYDDLTRGKATLAGGTAGTTITNVKPGAVNPASKDAINGAQLYGSASSVAAALGGGSVVLADGSVTMPRYTVGGDTVIGVNGAVDALDQRITDASGKLKYIKFGDTTALDANASGTNSVAIGGFAQATGDNALAIGANARATGINAIAIGAGSSTNQANTFAVGSNTSKRRIVNVADGVNFSDAVTLGQMNAAITAALPGGSSAGANDGLLRGAALRAGVNVAAQLDTADIIAYDSSAHDRVTLGGAGAATRVSLSNLQDAELSATSTDAVTGAQLYATNEQLGLLGQAVQNYHANGSTAIASSTVSGPAAASGSNSIAAGGGASASGNDSTALGDRAQASGTASVALGSQANAAANNSVALGANAVANRDNTVSVGAAGAERQIVNVAAGVQGTDAVNVNQLNAAVANTNQQISGLQGQINNVAKGANAGTAAAMAVAGLPQPTQAGKTMVAVAGARYGGQSGAAFGASYVTQNNKFVVKLSGNTSTNGNVGVVAGAGFQW</sequence>
<protein>
    <submittedName>
        <fullName evidence="16">YadA-like family protein</fullName>
    </submittedName>
</protein>
<evidence type="ECO:0000256" key="9">
    <source>
        <dbReference type="ARBA" id="ARBA00023136"/>
    </source>
</evidence>
<keyword evidence="9 12" id="KW-0472">Membrane</keyword>
<evidence type="ECO:0000256" key="6">
    <source>
        <dbReference type="ARBA" id="ARBA00022692"/>
    </source>
</evidence>